<sequence length="34" mass="3524">MAPAAETTTSGRSGLRGGNWYQAEVAVAARLFSP</sequence>
<proteinExistence type="predicted"/>
<protein>
    <submittedName>
        <fullName evidence="1">Uncharacterized protein</fullName>
    </submittedName>
</protein>
<gene>
    <name evidence="1" type="ORF">ERS007720_04096</name>
</gene>
<evidence type="ECO:0000313" key="1">
    <source>
        <dbReference type="EMBL" id="COX21171.1"/>
    </source>
</evidence>
<reference evidence="1 2" key="1">
    <citation type="submission" date="2015-03" db="EMBL/GenBank/DDBJ databases">
        <authorList>
            <consortium name="Pathogen Informatics"/>
        </authorList>
    </citation>
    <scope>NUCLEOTIDE SEQUENCE [LARGE SCALE GENOMIC DNA]</scope>
    <source>
        <strain evidence="1 2">M09401471</strain>
    </source>
</reference>
<organism evidence="1 2">
    <name type="scientific">Mycobacterium tuberculosis</name>
    <dbReference type="NCBI Taxonomy" id="1773"/>
    <lineage>
        <taxon>Bacteria</taxon>
        <taxon>Bacillati</taxon>
        <taxon>Actinomycetota</taxon>
        <taxon>Actinomycetes</taxon>
        <taxon>Mycobacteriales</taxon>
        <taxon>Mycobacteriaceae</taxon>
        <taxon>Mycobacterium</taxon>
        <taxon>Mycobacterium tuberculosis complex</taxon>
    </lineage>
</organism>
<name>A0A655JMC6_MYCTX</name>
<accession>A0A655JMC6</accession>
<dbReference type="AlphaFoldDB" id="A0A655JMC6"/>
<dbReference type="EMBL" id="CSAJ01000789">
    <property type="protein sequence ID" value="COX21171.1"/>
    <property type="molecule type" value="Genomic_DNA"/>
</dbReference>
<evidence type="ECO:0000313" key="2">
    <source>
        <dbReference type="Proteomes" id="UP000044938"/>
    </source>
</evidence>
<dbReference type="Proteomes" id="UP000044938">
    <property type="component" value="Unassembled WGS sequence"/>
</dbReference>